<name>A0A392TXW5_9FABA</name>
<evidence type="ECO:0000313" key="2">
    <source>
        <dbReference type="Proteomes" id="UP000265520"/>
    </source>
</evidence>
<protein>
    <submittedName>
        <fullName evidence="1">Uncharacterized protein</fullName>
    </submittedName>
</protein>
<dbReference type="EMBL" id="LXQA010673521">
    <property type="protein sequence ID" value="MCI65327.1"/>
    <property type="molecule type" value="Genomic_DNA"/>
</dbReference>
<evidence type="ECO:0000313" key="1">
    <source>
        <dbReference type="EMBL" id="MCI65327.1"/>
    </source>
</evidence>
<proteinExistence type="predicted"/>
<reference evidence="1 2" key="1">
    <citation type="journal article" date="2018" name="Front. Plant Sci.">
        <title>Red Clover (Trifolium pratense) and Zigzag Clover (T. medium) - A Picture of Genomic Similarities and Differences.</title>
        <authorList>
            <person name="Dluhosova J."/>
            <person name="Istvanek J."/>
            <person name="Nedelnik J."/>
            <person name="Repkova J."/>
        </authorList>
    </citation>
    <scope>NUCLEOTIDE SEQUENCE [LARGE SCALE GENOMIC DNA]</scope>
    <source>
        <strain evidence="2">cv. 10/8</strain>
        <tissue evidence="1">Leaf</tissue>
    </source>
</reference>
<keyword evidence="2" id="KW-1185">Reference proteome</keyword>
<feature type="non-terminal residue" evidence="1">
    <location>
        <position position="34"/>
    </location>
</feature>
<dbReference type="Proteomes" id="UP000265520">
    <property type="component" value="Unassembled WGS sequence"/>
</dbReference>
<comment type="caution">
    <text evidence="1">The sequence shown here is derived from an EMBL/GenBank/DDBJ whole genome shotgun (WGS) entry which is preliminary data.</text>
</comment>
<organism evidence="1 2">
    <name type="scientific">Trifolium medium</name>
    <dbReference type="NCBI Taxonomy" id="97028"/>
    <lineage>
        <taxon>Eukaryota</taxon>
        <taxon>Viridiplantae</taxon>
        <taxon>Streptophyta</taxon>
        <taxon>Embryophyta</taxon>
        <taxon>Tracheophyta</taxon>
        <taxon>Spermatophyta</taxon>
        <taxon>Magnoliopsida</taxon>
        <taxon>eudicotyledons</taxon>
        <taxon>Gunneridae</taxon>
        <taxon>Pentapetalae</taxon>
        <taxon>rosids</taxon>
        <taxon>fabids</taxon>
        <taxon>Fabales</taxon>
        <taxon>Fabaceae</taxon>
        <taxon>Papilionoideae</taxon>
        <taxon>50 kb inversion clade</taxon>
        <taxon>NPAAA clade</taxon>
        <taxon>Hologalegina</taxon>
        <taxon>IRL clade</taxon>
        <taxon>Trifolieae</taxon>
        <taxon>Trifolium</taxon>
    </lineage>
</organism>
<sequence>MAVEVQAYDTFVADTVLGLLLPYKDIESMASGHK</sequence>
<accession>A0A392TXW5</accession>
<dbReference type="AlphaFoldDB" id="A0A392TXW5"/>